<gene>
    <name evidence="1" type="ORF">GMARGA_LOCUS38560</name>
</gene>
<name>A0ABN7X3L1_GIGMA</name>
<comment type="caution">
    <text evidence="1">The sequence shown here is derived from an EMBL/GenBank/DDBJ whole genome shotgun (WGS) entry which is preliminary data.</text>
</comment>
<proteinExistence type="predicted"/>
<keyword evidence="2" id="KW-1185">Reference proteome</keyword>
<accession>A0ABN7X3L1</accession>
<protein>
    <submittedName>
        <fullName evidence="1">37395_t:CDS:1</fullName>
    </submittedName>
</protein>
<organism evidence="1 2">
    <name type="scientific">Gigaspora margarita</name>
    <dbReference type="NCBI Taxonomy" id="4874"/>
    <lineage>
        <taxon>Eukaryota</taxon>
        <taxon>Fungi</taxon>
        <taxon>Fungi incertae sedis</taxon>
        <taxon>Mucoromycota</taxon>
        <taxon>Glomeromycotina</taxon>
        <taxon>Glomeromycetes</taxon>
        <taxon>Diversisporales</taxon>
        <taxon>Gigasporaceae</taxon>
        <taxon>Gigaspora</taxon>
    </lineage>
</organism>
<dbReference type="EMBL" id="CAJVQB010086761">
    <property type="protein sequence ID" value="CAG8847232.1"/>
    <property type="molecule type" value="Genomic_DNA"/>
</dbReference>
<reference evidence="1 2" key="1">
    <citation type="submission" date="2021-06" db="EMBL/GenBank/DDBJ databases">
        <authorList>
            <person name="Kallberg Y."/>
            <person name="Tangrot J."/>
            <person name="Rosling A."/>
        </authorList>
    </citation>
    <scope>NUCLEOTIDE SEQUENCE [LARGE SCALE GENOMIC DNA]</scope>
    <source>
        <strain evidence="1 2">120-4 pot B 10/14</strain>
    </source>
</reference>
<evidence type="ECO:0000313" key="1">
    <source>
        <dbReference type="EMBL" id="CAG8847232.1"/>
    </source>
</evidence>
<feature type="non-terminal residue" evidence="1">
    <location>
        <position position="1"/>
    </location>
</feature>
<dbReference type="Proteomes" id="UP000789901">
    <property type="component" value="Unassembled WGS sequence"/>
</dbReference>
<evidence type="ECO:0000313" key="2">
    <source>
        <dbReference type="Proteomes" id="UP000789901"/>
    </source>
</evidence>
<sequence length="103" mass="12019">LGHFNYSIEEQLEKETSSEQMVVDVETTKVNLYKAPMELDVYRSQNKSEKEDYSLKRRETTYLIVQELPKLPTPHRKGNDIVNSALMKLTQVKFQIKNTKGNN</sequence>